<evidence type="ECO:0000313" key="2">
    <source>
        <dbReference type="EMBL" id="MBB5219856.1"/>
    </source>
</evidence>
<evidence type="ECO:0000256" key="1">
    <source>
        <dbReference type="SAM" id="Coils"/>
    </source>
</evidence>
<name>A0A840SIY6_9SPIR</name>
<comment type="caution">
    <text evidence="2">The sequence shown here is derived from an EMBL/GenBank/DDBJ whole genome shotgun (WGS) entry which is preliminary data.</text>
</comment>
<protein>
    <submittedName>
        <fullName evidence="2">DNA-binding MarR family transcriptional regulator</fullName>
    </submittedName>
</protein>
<reference evidence="2 3" key="1">
    <citation type="submission" date="2020-08" db="EMBL/GenBank/DDBJ databases">
        <title>Genomic Encyclopedia of Type Strains, Phase IV (KMG-IV): sequencing the most valuable type-strain genomes for metagenomic binning, comparative biology and taxonomic classification.</title>
        <authorList>
            <person name="Goeker M."/>
        </authorList>
    </citation>
    <scope>NUCLEOTIDE SEQUENCE [LARGE SCALE GENOMIC DNA]</scope>
    <source>
        <strain evidence="2 3">DSM 103679</strain>
    </source>
</reference>
<keyword evidence="1" id="KW-0175">Coiled coil</keyword>
<gene>
    <name evidence="2" type="ORF">HNP77_002245</name>
</gene>
<proteinExistence type="predicted"/>
<sequence>MIRTDSNYFENLIKNDPGYSLLKSNSAGLVISFFYQEFIVFSKLSVLAADFEIHLGTFLKDHKEELNDFDAENLDESDESSLEQKDRKQKIRAYVEKWCKKGYLMRYHNNEREAVLELTPSILKLFNWLDDLKPKKFIGTESQFKSILDQLHDLYQHITEDTATRLKALRQEKANIEKEIKRLEEGGKVESYSPVQIFEMVDLCLRNGKDLLNDFRQVEDNFRQAGAEIYKKQSELNYSKGDILGFALDTDEKLRESPQGQSFDAFWKFIAEDNDNEINSIANAIIEKISATSEINQLDTLDTDFLLNFKKNLFEAGSKIIDTKHGITDRLSRVLQQNQNGNYQKLNSLITDIKKIASEKFKADDYTNQRDFMKFDTRAILTRSFVPVHPNMQKEFSEMEKFDSSDIDISDYNDLLTQFFIDRKQLIQNISAYRKKHVSQFTLGDLLSEYPITKGMAEIAVYYDLLNSEKDLTIDEGSREMIRYENKGNIIKVTVPKLIFKGGHNG</sequence>
<keyword evidence="2" id="KW-0238">DNA-binding</keyword>
<dbReference type="RefSeq" id="WP_184653376.1">
    <property type="nucleotide sequence ID" value="NZ_JACHFR010000004.1"/>
</dbReference>
<dbReference type="InterPro" id="IPR021804">
    <property type="entry name" value="DUF3375"/>
</dbReference>
<dbReference type="GO" id="GO:0003677">
    <property type="term" value="F:DNA binding"/>
    <property type="evidence" value="ECO:0007669"/>
    <property type="project" value="UniProtKB-KW"/>
</dbReference>
<feature type="coiled-coil region" evidence="1">
    <location>
        <begin position="159"/>
        <end position="186"/>
    </location>
</feature>
<dbReference type="Pfam" id="PF11855">
    <property type="entry name" value="DUF3375"/>
    <property type="match status" value="1"/>
</dbReference>
<dbReference type="AlphaFoldDB" id="A0A840SIY6"/>
<evidence type="ECO:0000313" key="3">
    <source>
        <dbReference type="Proteomes" id="UP000578697"/>
    </source>
</evidence>
<accession>A0A840SIY6</accession>
<keyword evidence="3" id="KW-1185">Reference proteome</keyword>
<dbReference type="EMBL" id="JACHFR010000004">
    <property type="protein sequence ID" value="MBB5219856.1"/>
    <property type="molecule type" value="Genomic_DNA"/>
</dbReference>
<dbReference type="Proteomes" id="UP000578697">
    <property type="component" value="Unassembled WGS sequence"/>
</dbReference>
<organism evidence="2 3">
    <name type="scientific">Treponema rectale</name>
    <dbReference type="NCBI Taxonomy" id="744512"/>
    <lineage>
        <taxon>Bacteria</taxon>
        <taxon>Pseudomonadati</taxon>
        <taxon>Spirochaetota</taxon>
        <taxon>Spirochaetia</taxon>
        <taxon>Spirochaetales</taxon>
        <taxon>Treponemataceae</taxon>
        <taxon>Treponema</taxon>
    </lineage>
</organism>